<dbReference type="AlphaFoldDB" id="A0AAX6H6P4"/>
<sequence length="105" mass="11691">MRTVTLEEPLVSREALLSRMRCFEELTPRKEGDGGGGQEGPYLVKDRCWLHEVGHDEEAAASPRRNRVPKRRSATRIDLGGGDAPTTHPVVVLVDDDRLTRCIGQ</sequence>
<dbReference type="Proteomes" id="UP001140949">
    <property type="component" value="Unassembled WGS sequence"/>
</dbReference>
<feature type="compositionally biased region" description="Basic residues" evidence="1">
    <location>
        <begin position="64"/>
        <end position="74"/>
    </location>
</feature>
<feature type="region of interest" description="Disordered" evidence="1">
    <location>
        <begin position="56"/>
        <end position="88"/>
    </location>
</feature>
<accession>A0AAX6H6P4</accession>
<organism evidence="2 3">
    <name type="scientific">Iris pallida</name>
    <name type="common">Sweet iris</name>
    <dbReference type="NCBI Taxonomy" id="29817"/>
    <lineage>
        <taxon>Eukaryota</taxon>
        <taxon>Viridiplantae</taxon>
        <taxon>Streptophyta</taxon>
        <taxon>Embryophyta</taxon>
        <taxon>Tracheophyta</taxon>
        <taxon>Spermatophyta</taxon>
        <taxon>Magnoliopsida</taxon>
        <taxon>Liliopsida</taxon>
        <taxon>Asparagales</taxon>
        <taxon>Iridaceae</taxon>
        <taxon>Iridoideae</taxon>
        <taxon>Irideae</taxon>
        <taxon>Iris</taxon>
    </lineage>
</organism>
<comment type="caution">
    <text evidence="2">The sequence shown here is derived from an EMBL/GenBank/DDBJ whole genome shotgun (WGS) entry which is preliminary data.</text>
</comment>
<name>A0AAX6H6P4_IRIPA</name>
<gene>
    <name evidence="2" type="ORF">M6B38_327580</name>
</gene>
<reference evidence="2" key="1">
    <citation type="journal article" date="2023" name="GigaByte">
        <title>Genome assembly of the bearded iris, Iris pallida Lam.</title>
        <authorList>
            <person name="Bruccoleri R.E."/>
            <person name="Oakeley E.J."/>
            <person name="Faust A.M.E."/>
            <person name="Altorfer M."/>
            <person name="Dessus-Babus S."/>
            <person name="Burckhardt D."/>
            <person name="Oertli M."/>
            <person name="Naumann U."/>
            <person name="Petersen F."/>
            <person name="Wong J."/>
        </authorList>
    </citation>
    <scope>NUCLEOTIDE SEQUENCE</scope>
    <source>
        <strain evidence="2">GSM-AAB239-AS_SAM_17_03QT</strain>
    </source>
</reference>
<reference evidence="2" key="2">
    <citation type="submission" date="2023-04" db="EMBL/GenBank/DDBJ databases">
        <authorList>
            <person name="Bruccoleri R.E."/>
            <person name="Oakeley E.J."/>
            <person name="Faust A.-M."/>
            <person name="Dessus-Babus S."/>
            <person name="Altorfer M."/>
            <person name="Burckhardt D."/>
            <person name="Oertli M."/>
            <person name="Naumann U."/>
            <person name="Petersen F."/>
            <person name="Wong J."/>
        </authorList>
    </citation>
    <scope>NUCLEOTIDE SEQUENCE</scope>
    <source>
        <strain evidence="2">GSM-AAB239-AS_SAM_17_03QT</strain>
        <tissue evidence="2">Leaf</tissue>
    </source>
</reference>
<keyword evidence="3" id="KW-1185">Reference proteome</keyword>
<evidence type="ECO:0000256" key="1">
    <source>
        <dbReference type="SAM" id="MobiDB-lite"/>
    </source>
</evidence>
<proteinExistence type="predicted"/>
<protein>
    <submittedName>
        <fullName evidence="2">Uncharacterized protein</fullName>
    </submittedName>
</protein>
<dbReference type="EMBL" id="JANAVB010012199">
    <property type="protein sequence ID" value="KAJ6836318.1"/>
    <property type="molecule type" value="Genomic_DNA"/>
</dbReference>
<evidence type="ECO:0000313" key="2">
    <source>
        <dbReference type="EMBL" id="KAJ6836318.1"/>
    </source>
</evidence>
<evidence type="ECO:0000313" key="3">
    <source>
        <dbReference type="Proteomes" id="UP001140949"/>
    </source>
</evidence>